<keyword evidence="2" id="KW-1185">Reference proteome</keyword>
<accession>A0A1W1Z7C8</accession>
<dbReference type="EMBL" id="FWXI01000003">
    <property type="protein sequence ID" value="SMC44202.1"/>
    <property type="molecule type" value="Genomic_DNA"/>
</dbReference>
<proteinExistence type="predicted"/>
<name>A0A1W1Z7C8_9FIRM</name>
<dbReference type="RefSeq" id="WP_084574408.1">
    <property type="nucleotide sequence ID" value="NZ_CP155572.1"/>
</dbReference>
<gene>
    <name evidence="1" type="ORF">SAMN04488500_10348</name>
</gene>
<dbReference type="OrthoDB" id="5461404at2"/>
<sequence length="67" mass="7763">MIIMLLLWVVTLAGAVYLARWAWEAYGHKLRLPKFELDALELAKRRYASGELDRDEYLLIKQELAGA</sequence>
<organism evidence="1 2">
    <name type="scientific">Sporomusa malonica</name>
    <dbReference type="NCBI Taxonomy" id="112901"/>
    <lineage>
        <taxon>Bacteria</taxon>
        <taxon>Bacillati</taxon>
        <taxon>Bacillota</taxon>
        <taxon>Negativicutes</taxon>
        <taxon>Selenomonadales</taxon>
        <taxon>Sporomusaceae</taxon>
        <taxon>Sporomusa</taxon>
    </lineage>
</organism>
<evidence type="ECO:0000313" key="1">
    <source>
        <dbReference type="EMBL" id="SMC44202.1"/>
    </source>
</evidence>
<evidence type="ECO:0000313" key="2">
    <source>
        <dbReference type="Proteomes" id="UP000192738"/>
    </source>
</evidence>
<dbReference type="Proteomes" id="UP000192738">
    <property type="component" value="Unassembled WGS sequence"/>
</dbReference>
<protein>
    <submittedName>
        <fullName evidence="1">Short C-terminal domain</fullName>
    </submittedName>
</protein>
<dbReference type="AlphaFoldDB" id="A0A1W1Z7C8"/>
<reference evidence="1 2" key="1">
    <citation type="submission" date="2017-04" db="EMBL/GenBank/DDBJ databases">
        <authorList>
            <person name="Afonso C.L."/>
            <person name="Miller P.J."/>
            <person name="Scott M.A."/>
            <person name="Spackman E."/>
            <person name="Goraichik I."/>
            <person name="Dimitrov K.M."/>
            <person name="Suarez D.L."/>
            <person name="Swayne D.E."/>
        </authorList>
    </citation>
    <scope>NUCLEOTIDE SEQUENCE [LARGE SCALE GENOMIC DNA]</scope>
    <source>
        <strain evidence="1 2">DSM 5090</strain>
    </source>
</reference>